<sequence>MTIPPDSLSRHPLHSSSSPVMCKSNLPVSKLLQTPHISFVEGHTQEVSSTCSVLHLNTAFLTSRSRVLKFFNLPPFPSVFLHDLFLNTAHESKSLVPIPKSLWIRRAECSAISPRDSVWAVFGTHEEARSAFTLFGSSTSISPALESDLEPLHSLQRLQQHRTITGLPMSITIQSPVPASASDLPCNGRGRLAPLRPSHAMFCRPDHTNTTTSFPVPGFTLSSNPPNPRTLFRMGDWMCPSANCAAHNFG</sequence>
<dbReference type="EMBL" id="WTXG01000041">
    <property type="protein sequence ID" value="KAI0296994.1"/>
    <property type="molecule type" value="Genomic_DNA"/>
</dbReference>
<comment type="caution">
    <text evidence="1">The sequence shown here is derived from an EMBL/GenBank/DDBJ whole genome shotgun (WGS) entry which is preliminary data.</text>
</comment>
<dbReference type="AlphaFoldDB" id="A0AAD4QLL4"/>
<protein>
    <submittedName>
        <fullName evidence="1">Uncharacterized protein</fullName>
    </submittedName>
</protein>
<name>A0AAD4QLL4_9AGAM</name>
<organism evidence="1 2">
    <name type="scientific">Multifurca ochricompacta</name>
    <dbReference type="NCBI Taxonomy" id="376703"/>
    <lineage>
        <taxon>Eukaryota</taxon>
        <taxon>Fungi</taxon>
        <taxon>Dikarya</taxon>
        <taxon>Basidiomycota</taxon>
        <taxon>Agaricomycotina</taxon>
        <taxon>Agaricomycetes</taxon>
        <taxon>Russulales</taxon>
        <taxon>Russulaceae</taxon>
        <taxon>Multifurca</taxon>
    </lineage>
</organism>
<evidence type="ECO:0000313" key="2">
    <source>
        <dbReference type="Proteomes" id="UP001203297"/>
    </source>
</evidence>
<reference evidence="1" key="1">
    <citation type="journal article" date="2022" name="New Phytol.">
        <title>Evolutionary transition to the ectomycorrhizal habit in the genomes of a hyperdiverse lineage of mushroom-forming fungi.</title>
        <authorList>
            <person name="Looney B."/>
            <person name="Miyauchi S."/>
            <person name="Morin E."/>
            <person name="Drula E."/>
            <person name="Courty P.E."/>
            <person name="Kohler A."/>
            <person name="Kuo A."/>
            <person name="LaButti K."/>
            <person name="Pangilinan J."/>
            <person name="Lipzen A."/>
            <person name="Riley R."/>
            <person name="Andreopoulos W."/>
            <person name="He G."/>
            <person name="Johnson J."/>
            <person name="Nolan M."/>
            <person name="Tritt A."/>
            <person name="Barry K.W."/>
            <person name="Grigoriev I.V."/>
            <person name="Nagy L.G."/>
            <person name="Hibbett D."/>
            <person name="Henrissat B."/>
            <person name="Matheny P.B."/>
            <person name="Labbe J."/>
            <person name="Martin F.M."/>
        </authorList>
    </citation>
    <scope>NUCLEOTIDE SEQUENCE</scope>
    <source>
        <strain evidence="1">BPL690</strain>
    </source>
</reference>
<proteinExistence type="predicted"/>
<accession>A0AAD4QLL4</accession>
<keyword evidence="2" id="KW-1185">Reference proteome</keyword>
<gene>
    <name evidence="1" type="ORF">B0F90DRAFT_1742144</name>
</gene>
<evidence type="ECO:0000313" key="1">
    <source>
        <dbReference type="EMBL" id="KAI0296994.1"/>
    </source>
</evidence>
<dbReference type="Proteomes" id="UP001203297">
    <property type="component" value="Unassembled WGS sequence"/>
</dbReference>